<keyword evidence="2" id="KW-0812">Transmembrane</keyword>
<accession>A0ABP1HI50</accession>
<keyword evidence="2" id="KW-0472">Membrane</keyword>
<keyword evidence="1" id="KW-0175">Coiled coil</keyword>
<gene>
    <name evidence="3" type="ORF">HINF_LOCUS13898</name>
</gene>
<protein>
    <submittedName>
        <fullName evidence="3">Hypothetical_protein</fullName>
    </submittedName>
</protein>
<comment type="caution">
    <text evidence="3">The sequence shown here is derived from an EMBL/GenBank/DDBJ whole genome shotgun (WGS) entry which is preliminary data.</text>
</comment>
<organism evidence="3 4">
    <name type="scientific">Hexamita inflata</name>
    <dbReference type="NCBI Taxonomy" id="28002"/>
    <lineage>
        <taxon>Eukaryota</taxon>
        <taxon>Metamonada</taxon>
        <taxon>Diplomonadida</taxon>
        <taxon>Hexamitidae</taxon>
        <taxon>Hexamitinae</taxon>
        <taxon>Hexamita</taxon>
    </lineage>
</organism>
<evidence type="ECO:0000256" key="2">
    <source>
        <dbReference type="SAM" id="Phobius"/>
    </source>
</evidence>
<evidence type="ECO:0000256" key="1">
    <source>
        <dbReference type="SAM" id="Coils"/>
    </source>
</evidence>
<evidence type="ECO:0000313" key="3">
    <source>
        <dbReference type="EMBL" id="CAL5995152.1"/>
    </source>
</evidence>
<feature type="transmembrane region" description="Helical" evidence="2">
    <location>
        <begin position="308"/>
        <end position="328"/>
    </location>
</feature>
<feature type="coiled-coil region" evidence="1">
    <location>
        <begin position="201"/>
        <end position="285"/>
    </location>
</feature>
<name>A0ABP1HI50_9EUKA</name>
<sequence length="329" mass="38102">MISFCFLPLCWNITDSQINIENQRLNSTMEIPMQQTNISDSEIIEIVPLSLPITESTDFMVKTAKSLIILKNNSVNEFLLNETFSLSVHNNIATLFLRSSLQVLDLDSMQFSNSTLQTPSFYKRAFTHGFLVNDLLHFENISFCYKLNQKDQLITLKKVKCEREEKYHVISDLIFMHNETYQVINNQLIKIKHEQVSAQNCDRIQQQLQTTKQEAEKLRNEHSDLNAYNEEIKTQLLQKQEELSKLIIKNKREVDQITQQKSESLKQLKQNTEELQNCKESLKNGDVEVNPIKEQSKQYINLLVNAEFLVFAGTSLLLVLVTIGIIIAK</sequence>
<keyword evidence="4" id="KW-1185">Reference proteome</keyword>
<reference evidence="3 4" key="1">
    <citation type="submission" date="2024-07" db="EMBL/GenBank/DDBJ databases">
        <authorList>
            <person name="Akdeniz Z."/>
        </authorList>
    </citation>
    <scope>NUCLEOTIDE SEQUENCE [LARGE SCALE GENOMIC DNA]</scope>
</reference>
<dbReference type="EMBL" id="CAXDID020000032">
    <property type="protein sequence ID" value="CAL5995152.1"/>
    <property type="molecule type" value="Genomic_DNA"/>
</dbReference>
<dbReference type="Proteomes" id="UP001642409">
    <property type="component" value="Unassembled WGS sequence"/>
</dbReference>
<keyword evidence="2" id="KW-1133">Transmembrane helix</keyword>
<evidence type="ECO:0000313" key="4">
    <source>
        <dbReference type="Proteomes" id="UP001642409"/>
    </source>
</evidence>
<proteinExistence type="predicted"/>